<accession>A0A5Q5BEH7</accession>
<proteinExistence type="predicted"/>
<keyword evidence="5" id="KW-0449">Lipoprotein</keyword>
<name>A0A5Q5BEH7_MYCSS</name>
<dbReference type="EMBL" id="CP000384">
    <property type="protein sequence ID" value="ABG06578.1"/>
    <property type="molecule type" value="Genomic_DNA"/>
</dbReference>
<keyword evidence="3" id="KW-0472">Membrane</keyword>
<evidence type="ECO:0000313" key="6">
    <source>
        <dbReference type="EMBL" id="ABG06578.1"/>
    </source>
</evidence>
<evidence type="ECO:0000256" key="1">
    <source>
        <dbReference type="ARBA" id="ARBA00022475"/>
    </source>
</evidence>
<dbReference type="GO" id="GO:0016020">
    <property type="term" value="C:membrane"/>
    <property type="evidence" value="ECO:0007669"/>
    <property type="project" value="InterPro"/>
</dbReference>
<keyword evidence="4" id="KW-0564">Palmitate</keyword>
<dbReference type="KEGG" id="mmc:Mmcs_0457"/>
<gene>
    <name evidence="6" type="ordered locus">Mmcs_0457</name>
</gene>
<evidence type="ECO:0000256" key="5">
    <source>
        <dbReference type="ARBA" id="ARBA00023288"/>
    </source>
</evidence>
<evidence type="ECO:0000256" key="2">
    <source>
        <dbReference type="ARBA" id="ARBA00022729"/>
    </source>
</evidence>
<sequence length="191" mass="20723">MTIMPPLTPCAPLRYGYRSPRLRDTYQRWRDGVCDPMVDRLRGLGLAPRRPLTRVAATALALSAVLAGCSEQQPTEPPVSRATVTVNDTAVASLVPRCERQQKYLSVRAGNSRGEITGVLDVGGARPVAKWVKIRDLGGFSGDFWEGGVGSIKTVRNDGDTTELGGTAYGVYTARPHELAQTARFSFEVQC</sequence>
<reference evidence="6" key="1">
    <citation type="submission" date="2006-06" db="EMBL/GenBank/DDBJ databases">
        <title>Complete sequence of chromosome of Mycobacterium sp. MCS.</title>
        <authorList>
            <consortium name="US DOE Joint Genome Institute"/>
            <person name="Copeland A."/>
            <person name="Lucas S."/>
            <person name="Lapidus A."/>
            <person name="Barry K."/>
            <person name="Detter J.C."/>
            <person name="Glavina del Rio T."/>
            <person name="Hammon N."/>
            <person name="Israni S."/>
            <person name="Dalin E."/>
            <person name="Tice H."/>
            <person name="Pitluck S."/>
            <person name="Martinez M."/>
            <person name="Schmutz J."/>
            <person name="Larimer F."/>
            <person name="Land M."/>
            <person name="Hauser L."/>
            <person name="Kyrpides N."/>
            <person name="Kim E."/>
            <person name="Miller C.D."/>
            <person name="Hughes J.E."/>
            <person name="Anderson A.J."/>
            <person name="Sims R.C."/>
            <person name="Richardson P."/>
        </authorList>
    </citation>
    <scope>NUCLEOTIDE SEQUENCE [LARGE SCALE GENOMIC DNA]</scope>
    <source>
        <strain evidence="6">MCS</strain>
    </source>
</reference>
<dbReference type="AlphaFoldDB" id="A0A5Q5BEH7"/>
<dbReference type="Pfam" id="PF05481">
    <property type="entry name" value="Myco_19_kDa"/>
    <property type="match status" value="1"/>
</dbReference>
<keyword evidence="1" id="KW-1003">Cell membrane</keyword>
<keyword evidence="2" id="KW-0732">Signal</keyword>
<organism evidence="6">
    <name type="scientific">Mycobacterium sp. (strain MCS)</name>
    <dbReference type="NCBI Taxonomy" id="164756"/>
    <lineage>
        <taxon>Bacteria</taxon>
        <taxon>Bacillati</taxon>
        <taxon>Actinomycetota</taxon>
        <taxon>Actinomycetes</taxon>
        <taxon>Mycobacteriales</taxon>
        <taxon>Mycobacteriaceae</taxon>
        <taxon>Mycobacterium</taxon>
    </lineage>
</organism>
<dbReference type="InterPro" id="IPR008691">
    <property type="entry name" value="LpqH"/>
</dbReference>
<evidence type="ECO:0000256" key="3">
    <source>
        <dbReference type="ARBA" id="ARBA00023136"/>
    </source>
</evidence>
<evidence type="ECO:0000256" key="4">
    <source>
        <dbReference type="ARBA" id="ARBA00023139"/>
    </source>
</evidence>
<protein>
    <submittedName>
        <fullName evidence="6">Uncharacterized protein</fullName>
    </submittedName>
</protein>